<proteinExistence type="predicted"/>
<evidence type="ECO:0000313" key="2">
    <source>
        <dbReference type="EMBL" id="OMJ25755.1"/>
    </source>
</evidence>
<gene>
    <name evidence="2" type="ORF">AYI70_g675</name>
</gene>
<protein>
    <submittedName>
        <fullName evidence="2">Uncharacterized protein</fullName>
    </submittedName>
</protein>
<comment type="caution">
    <text evidence="2">The sequence shown here is derived from an EMBL/GenBank/DDBJ whole genome shotgun (WGS) entry which is preliminary data.</text>
</comment>
<accession>A0A1R1YG19</accession>
<keyword evidence="1" id="KW-0812">Transmembrane</keyword>
<keyword evidence="1" id="KW-1133">Transmembrane helix</keyword>
<feature type="transmembrane region" description="Helical" evidence="1">
    <location>
        <begin position="52"/>
        <end position="71"/>
    </location>
</feature>
<keyword evidence="1" id="KW-0472">Membrane</keyword>
<name>A0A1R1YG19_9FUNG</name>
<dbReference type="EMBL" id="LSSN01000116">
    <property type="protein sequence ID" value="OMJ25755.1"/>
    <property type="molecule type" value="Genomic_DNA"/>
</dbReference>
<evidence type="ECO:0000313" key="3">
    <source>
        <dbReference type="Proteomes" id="UP000187283"/>
    </source>
</evidence>
<sequence length="179" mass="20573">MTQIISSTYSNRRAYATWSTPSQPRIVPPIQTTPIDNKVINTAKINSRIRSISFAVLFTATTVTALTYSISKISIESLSFRSKILLKLKTSAQKLIDSVPYSNKTKVGLAQQVDRIVYYRNMISQWPLNCEFFGIGPNNPMLRPFYPRHLKDPKSTTNKLKNHWNCSINHFYTWLNKNI</sequence>
<dbReference type="Proteomes" id="UP000187283">
    <property type="component" value="Unassembled WGS sequence"/>
</dbReference>
<evidence type="ECO:0000256" key="1">
    <source>
        <dbReference type="SAM" id="Phobius"/>
    </source>
</evidence>
<keyword evidence="3" id="KW-1185">Reference proteome</keyword>
<reference evidence="2 3" key="1">
    <citation type="submission" date="2017-01" db="EMBL/GenBank/DDBJ databases">
        <authorList>
            <person name="Mah S.A."/>
            <person name="Swanson W.J."/>
            <person name="Moy G.W."/>
            <person name="Vacquier V.D."/>
        </authorList>
    </citation>
    <scope>NUCLEOTIDE SEQUENCE [LARGE SCALE GENOMIC DNA]</scope>
    <source>
        <strain evidence="2 3">GSMNP</strain>
    </source>
</reference>
<organism evidence="2 3">
    <name type="scientific">Smittium culicis</name>
    <dbReference type="NCBI Taxonomy" id="133412"/>
    <lineage>
        <taxon>Eukaryota</taxon>
        <taxon>Fungi</taxon>
        <taxon>Fungi incertae sedis</taxon>
        <taxon>Zoopagomycota</taxon>
        <taxon>Kickxellomycotina</taxon>
        <taxon>Harpellomycetes</taxon>
        <taxon>Harpellales</taxon>
        <taxon>Legeriomycetaceae</taxon>
        <taxon>Smittium</taxon>
    </lineage>
</organism>
<dbReference type="AlphaFoldDB" id="A0A1R1YG19"/>